<dbReference type="Proteomes" id="UP000013521">
    <property type="component" value="Unassembled WGS sequence"/>
</dbReference>
<dbReference type="KEGG" id="npa:UCRNP2_4464"/>
<evidence type="ECO:0000313" key="1">
    <source>
        <dbReference type="EMBL" id="EOD48782.1"/>
    </source>
</evidence>
<dbReference type="HOGENOM" id="CLU_1570403_0_0_1"/>
<dbReference type="OrthoDB" id="10581518at2759"/>
<reference evidence="2" key="1">
    <citation type="journal article" date="2013" name="Genome Announc.">
        <title>Draft genome sequence of Neofusicoccum parvum isolate UCR-NP2, a fungal vascular pathogen associated with grapevine cankers.</title>
        <authorList>
            <person name="Blanco-Ulate B."/>
            <person name="Rolshausen P."/>
            <person name="Cantu D."/>
        </authorList>
    </citation>
    <scope>NUCLEOTIDE SEQUENCE [LARGE SCALE GENOMIC DNA]</scope>
    <source>
        <strain evidence="2">UCR-NP2</strain>
    </source>
</reference>
<gene>
    <name evidence="1" type="ORF">UCRNP2_4464</name>
</gene>
<accession>R1EMI9</accession>
<dbReference type="EMBL" id="KB916168">
    <property type="protein sequence ID" value="EOD48782.1"/>
    <property type="molecule type" value="Genomic_DNA"/>
</dbReference>
<evidence type="ECO:0000313" key="2">
    <source>
        <dbReference type="Proteomes" id="UP000013521"/>
    </source>
</evidence>
<dbReference type="AlphaFoldDB" id="R1EMI9"/>
<organism evidence="1 2">
    <name type="scientific">Botryosphaeria parva (strain UCR-NP2)</name>
    <name type="common">Grapevine canker fungus</name>
    <name type="synonym">Neofusicoccum parvum</name>
    <dbReference type="NCBI Taxonomy" id="1287680"/>
    <lineage>
        <taxon>Eukaryota</taxon>
        <taxon>Fungi</taxon>
        <taxon>Dikarya</taxon>
        <taxon>Ascomycota</taxon>
        <taxon>Pezizomycotina</taxon>
        <taxon>Dothideomycetes</taxon>
        <taxon>Dothideomycetes incertae sedis</taxon>
        <taxon>Botryosphaeriales</taxon>
        <taxon>Botryosphaeriaceae</taxon>
        <taxon>Neofusicoccum</taxon>
    </lineage>
</organism>
<sequence length="170" mass="18005">MPPPPTHSTKPAERRIFADLVTWLGAARSLGGGVGRNVHAHPDERLRTRLAALGRFAGTGNAAAFDACHAWCSALLLYLHGAGADADADAGKLPDARHLMADMAGLARWAHERRRACVVAVEPIRDDFARLGAAARAAATADVMAEEGEVHFLVVGIVDDEQPFARVISA</sequence>
<protein>
    <submittedName>
        <fullName evidence="1">Uncharacterized protein</fullName>
    </submittedName>
</protein>
<name>R1EMI9_BOTPV</name>
<proteinExistence type="predicted"/>